<dbReference type="Pfam" id="PF17919">
    <property type="entry name" value="RT_RNaseH_2"/>
    <property type="match status" value="1"/>
</dbReference>
<comment type="caution">
    <text evidence="2">The sequence shown here is derived from an EMBL/GenBank/DDBJ whole genome shotgun (WGS) entry which is preliminary data.</text>
</comment>
<evidence type="ECO:0000313" key="2">
    <source>
        <dbReference type="EMBL" id="ROT62929.1"/>
    </source>
</evidence>
<dbReference type="InterPro" id="IPR043502">
    <property type="entry name" value="DNA/RNA_pol_sf"/>
</dbReference>
<dbReference type="EMBL" id="QCYY01003524">
    <property type="protein sequence ID" value="ROT62929.1"/>
    <property type="molecule type" value="Genomic_DNA"/>
</dbReference>
<reference evidence="2 3" key="1">
    <citation type="submission" date="2018-04" db="EMBL/GenBank/DDBJ databases">
        <authorList>
            <person name="Zhang X."/>
            <person name="Yuan J."/>
            <person name="Li F."/>
            <person name="Xiang J."/>
        </authorList>
    </citation>
    <scope>NUCLEOTIDE SEQUENCE [LARGE SCALE GENOMIC DNA]</scope>
    <source>
        <tissue evidence="2">Muscle</tissue>
    </source>
</reference>
<feature type="domain" description="Reverse transcriptase/retrotransposon-derived protein RNase H-like" evidence="1">
    <location>
        <begin position="177"/>
        <end position="265"/>
    </location>
</feature>
<keyword evidence="3" id="KW-1185">Reference proteome</keyword>
<proteinExistence type="predicted"/>
<dbReference type="SUPFAM" id="SSF56672">
    <property type="entry name" value="DNA/RNA polymerases"/>
    <property type="match status" value="1"/>
</dbReference>
<evidence type="ECO:0000313" key="3">
    <source>
        <dbReference type="Proteomes" id="UP000283509"/>
    </source>
</evidence>
<organism evidence="2 3">
    <name type="scientific">Penaeus vannamei</name>
    <name type="common">Whiteleg shrimp</name>
    <name type="synonym">Litopenaeus vannamei</name>
    <dbReference type="NCBI Taxonomy" id="6689"/>
    <lineage>
        <taxon>Eukaryota</taxon>
        <taxon>Metazoa</taxon>
        <taxon>Ecdysozoa</taxon>
        <taxon>Arthropoda</taxon>
        <taxon>Crustacea</taxon>
        <taxon>Multicrustacea</taxon>
        <taxon>Malacostraca</taxon>
        <taxon>Eumalacostraca</taxon>
        <taxon>Eucarida</taxon>
        <taxon>Decapoda</taxon>
        <taxon>Dendrobranchiata</taxon>
        <taxon>Penaeoidea</taxon>
        <taxon>Penaeidae</taxon>
        <taxon>Penaeus</taxon>
    </lineage>
</organism>
<protein>
    <recommendedName>
        <fullName evidence="1">Reverse transcriptase/retrotransposon-derived protein RNase H-like domain-containing protein</fullName>
    </recommendedName>
</protein>
<dbReference type="AlphaFoldDB" id="A0A3R7QC01"/>
<dbReference type="Proteomes" id="UP000283509">
    <property type="component" value="Unassembled WGS sequence"/>
</dbReference>
<evidence type="ECO:0000259" key="1">
    <source>
        <dbReference type="Pfam" id="PF17919"/>
    </source>
</evidence>
<gene>
    <name evidence="2" type="ORF">C7M84_019222</name>
</gene>
<sequence length="378" mass="41669">MPWCPAKDSECTSFQSTRKTSTTQTLLPTADAEADITEIGPKHLDSLGIPRYSLSPPPVTDVLTEDGSSMHPALGCFESTFQLGQASCKAIVHVHEGIQTPLLLYGHCVGLAIVYRLPKPHPLGPPPCGGGLSPHDIHNTSRELLPLLRTYRICRYWGCLMSSWRPALQGITNCVKTPDHDQGFGKVKAALLLPPVLAPINLKLPVILQTDPFDSMEHSHDQLRLVQCGSWFLTDAESRYATIEVEMLAASWAMGKCCLYHAGLQHIALHTEVSSTLPFILRFPALYPSYRGLQRLRMKMAPYVFIAVWRTGKTLCVPDTLSRVPVSRPTVNNEEESAVTAAHIWSLVSMNATSTDDQAIAPIFDDDRTLQELHAVES</sequence>
<dbReference type="InterPro" id="IPR041577">
    <property type="entry name" value="RT_RNaseH_2"/>
</dbReference>
<name>A0A3R7QC01_PENVA</name>
<accession>A0A3R7QC01</accession>
<reference evidence="2 3" key="2">
    <citation type="submission" date="2019-01" db="EMBL/GenBank/DDBJ databases">
        <title>The decoding of complex shrimp genome reveals the adaptation for benthos swimmer, frequently molting mechanism and breeding impact on genome.</title>
        <authorList>
            <person name="Sun Y."/>
            <person name="Gao Y."/>
            <person name="Yu Y."/>
        </authorList>
    </citation>
    <scope>NUCLEOTIDE SEQUENCE [LARGE SCALE GENOMIC DNA]</scope>
    <source>
        <tissue evidence="2">Muscle</tissue>
    </source>
</reference>
<dbReference type="GO" id="GO:0071897">
    <property type="term" value="P:DNA biosynthetic process"/>
    <property type="evidence" value="ECO:0007669"/>
    <property type="project" value="UniProtKB-ARBA"/>
</dbReference>
<dbReference type="OrthoDB" id="6342757at2759"/>